<organism evidence="1 2">
    <name type="scientific">Epicoccum nigrum</name>
    <name type="common">Soil fungus</name>
    <name type="synonym">Epicoccum purpurascens</name>
    <dbReference type="NCBI Taxonomy" id="105696"/>
    <lineage>
        <taxon>Eukaryota</taxon>
        <taxon>Fungi</taxon>
        <taxon>Dikarya</taxon>
        <taxon>Ascomycota</taxon>
        <taxon>Pezizomycotina</taxon>
        <taxon>Dothideomycetes</taxon>
        <taxon>Pleosporomycetidae</taxon>
        <taxon>Pleosporales</taxon>
        <taxon>Pleosporineae</taxon>
        <taxon>Didymellaceae</taxon>
        <taxon>Epicoccum</taxon>
    </lineage>
</organism>
<dbReference type="EMBL" id="KZ107838">
    <property type="protein sequence ID" value="OSS54687.1"/>
    <property type="molecule type" value="Genomic_DNA"/>
</dbReference>
<reference evidence="1 2" key="1">
    <citation type="journal article" date="2017" name="Genome Announc.">
        <title>Genome sequence of the saprophytic ascomycete Epicoccum nigrum ICMP 19927 strain isolated from New Zealand.</title>
        <authorList>
            <person name="Fokin M."/>
            <person name="Fleetwood D."/>
            <person name="Weir B.S."/>
            <person name="Villas-Boas S.G."/>
        </authorList>
    </citation>
    <scope>NUCLEOTIDE SEQUENCE [LARGE SCALE GENOMIC DNA]</scope>
    <source>
        <strain evidence="1 2">ICMP 19927</strain>
    </source>
</reference>
<gene>
    <name evidence="1" type="ORF">B5807_01283</name>
</gene>
<evidence type="ECO:0000313" key="1">
    <source>
        <dbReference type="EMBL" id="OSS54687.1"/>
    </source>
</evidence>
<evidence type="ECO:0000313" key="2">
    <source>
        <dbReference type="Proteomes" id="UP000193240"/>
    </source>
</evidence>
<sequence>MSATDPPRPWCGLPDELKVKILEYTLETNEAEEDIINDRRSLFSIFLLEPLPLTSKRMNELALETWGKSKLMIWVPSINMRMQYINPKFVRIWYAPTL</sequence>
<proteinExistence type="predicted"/>
<dbReference type="Proteomes" id="UP000193240">
    <property type="component" value="Unassembled WGS sequence"/>
</dbReference>
<dbReference type="AlphaFoldDB" id="A0A1Y2MGR6"/>
<keyword evidence="2" id="KW-1185">Reference proteome</keyword>
<name>A0A1Y2MGR6_EPING</name>
<protein>
    <submittedName>
        <fullName evidence="1">Uncharacterized protein</fullName>
    </submittedName>
</protein>
<dbReference type="InParanoid" id="A0A1Y2MGR6"/>
<accession>A0A1Y2MGR6</accession>